<dbReference type="AlphaFoldDB" id="A0A2G1VDV1"/>
<feature type="region of interest" description="Disordered" evidence="3">
    <location>
        <begin position="1"/>
        <end position="22"/>
    </location>
</feature>
<comment type="caution">
    <text evidence="4">The sequence shown here is derived from an EMBL/GenBank/DDBJ whole genome shotgun (WGS) entry which is preliminary data.</text>
</comment>
<organism evidence="4 5">
    <name type="scientific">Marinobacter guineae</name>
    <dbReference type="NCBI Taxonomy" id="432303"/>
    <lineage>
        <taxon>Bacteria</taxon>
        <taxon>Pseudomonadati</taxon>
        <taxon>Pseudomonadota</taxon>
        <taxon>Gammaproteobacteria</taxon>
        <taxon>Pseudomonadales</taxon>
        <taxon>Marinobacteraceae</taxon>
        <taxon>Marinobacter</taxon>
    </lineage>
</organism>
<reference evidence="4 5" key="1">
    <citation type="submission" date="2017-09" db="EMBL/GenBank/DDBJ databases">
        <title>The draft genome sequences of Marinobacter guineae M3B.</title>
        <authorList>
            <person name="Cao J."/>
        </authorList>
    </citation>
    <scope>NUCLEOTIDE SEQUENCE [LARGE SCALE GENOMIC DNA]</scope>
    <source>
        <strain evidence="4 5">M3B</strain>
    </source>
</reference>
<dbReference type="Gene3D" id="3.40.190.10">
    <property type="entry name" value="Periplasmic binding protein-like II"/>
    <property type="match status" value="2"/>
</dbReference>
<keyword evidence="2" id="KW-0732">Signal</keyword>
<dbReference type="Pfam" id="PF12974">
    <property type="entry name" value="Phosphonate-bd"/>
    <property type="match status" value="1"/>
</dbReference>
<dbReference type="SUPFAM" id="SSF53850">
    <property type="entry name" value="Periplasmic binding protein-like II"/>
    <property type="match status" value="1"/>
</dbReference>
<dbReference type="GO" id="GO:0043190">
    <property type="term" value="C:ATP-binding cassette (ABC) transporter complex"/>
    <property type="evidence" value="ECO:0007669"/>
    <property type="project" value="InterPro"/>
</dbReference>
<accession>A0A2G1VDV1</accession>
<evidence type="ECO:0000256" key="3">
    <source>
        <dbReference type="SAM" id="MobiDB-lite"/>
    </source>
</evidence>
<dbReference type="CDD" id="cd01071">
    <property type="entry name" value="PBP2_PhnD_like"/>
    <property type="match status" value="1"/>
</dbReference>
<evidence type="ECO:0000313" key="4">
    <source>
        <dbReference type="EMBL" id="PHQ24945.1"/>
    </source>
</evidence>
<proteinExistence type="inferred from homology"/>
<gene>
    <name evidence="4" type="ORF">CLH62_11335</name>
</gene>
<dbReference type="PANTHER" id="PTHR35841:SF1">
    <property type="entry name" value="PHOSPHONATES-BINDING PERIPLASMIC PROTEIN"/>
    <property type="match status" value="1"/>
</dbReference>
<feature type="compositionally biased region" description="Pro residues" evidence="3">
    <location>
        <begin position="1"/>
        <end position="11"/>
    </location>
</feature>
<dbReference type="EMBL" id="NTFI01000003">
    <property type="protein sequence ID" value="PHQ24945.1"/>
    <property type="molecule type" value="Genomic_DNA"/>
</dbReference>
<dbReference type="GO" id="GO:0055085">
    <property type="term" value="P:transmembrane transport"/>
    <property type="evidence" value="ECO:0007669"/>
    <property type="project" value="InterPro"/>
</dbReference>
<evidence type="ECO:0000313" key="5">
    <source>
        <dbReference type="Proteomes" id="UP000229044"/>
    </source>
</evidence>
<protein>
    <submittedName>
        <fullName evidence="4">Phosphonate ABC transporter substrate-binding protein</fullName>
    </submittedName>
</protein>
<dbReference type="OrthoDB" id="5318791at2"/>
<evidence type="ECO:0000256" key="2">
    <source>
        <dbReference type="ARBA" id="ARBA00022729"/>
    </source>
</evidence>
<dbReference type="InterPro" id="IPR005770">
    <property type="entry name" value="PhnD"/>
</dbReference>
<name>A0A2G1VDV1_9GAMM</name>
<dbReference type="NCBIfam" id="TIGR01098">
    <property type="entry name" value="3A0109s03R"/>
    <property type="match status" value="1"/>
</dbReference>
<keyword evidence="5" id="KW-1185">Reference proteome</keyword>
<evidence type="ECO:0000256" key="1">
    <source>
        <dbReference type="ARBA" id="ARBA00007162"/>
    </source>
</evidence>
<dbReference type="Proteomes" id="UP000229044">
    <property type="component" value="Unassembled WGS sequence"/>
</dbReference>
<comment type="similarity">
    <text evidence="1">Belongs to the phosphate/phosphite/phosphonate binding protein family.</text>
</comment>
<dbReference type="PANTHER" id="PTHR35841">
    <property type="entry name" value="PHOSPHONATES-BINDING PERIPLASMIC PROTEIN"/>
    <property type="match status" value="1"/>
</dbReference>
<sequence length="321" mass="34094">MRHCPGLPPEPSDTTSGGTGLSQGVRGVGGGGLMVRVMVFLVGVSVSCFLTAGEKQAGECELSGLTFTVIPKKDIDEQLKEYQPLMTLISEGLGVPVEMVRASSYESVIDSMVSGAVDVAVLGPAAYMIAHRRNAGIEAFASLAVDGGHFTPAGSFYYSILIVRGDSDATAARELRGARVALGDPSSTSGALIPKAVFPDAVGLPFGQFFGARVFAGGHDKSMDALLAGTVDAAFVSSARADEYLKRGMISRDTFRVLWRSPPLHYDPFVFRGDLCHSVRQGIIDLMTTPSERLQVFLASQHASGITRMTHGDYEALDRLM</sequence>